<keyword evidence="4" id="KW-1185">Reference proteome</keyword>
<feature type="region of interest" description="Disordered" evidence="2">
    <location>
        <begin position="550"/>
        <end position="570"/>
    </location>
</feature>
<evidence type="ECO:0000313" key="3">
    <source>
        <dbReference type="EMBL" id="WAR22447.1"/>
    </source>
</evidence>
<evidence type="ECO:0000256" key="2">
    <source>
        <dbReference type="SAM" id="MobiDB-lite"/>
    </source>
</evidence>
<proteinExistence type="predicted"/>
<feature type="compositionally biased region" description="Basic and acidic residues" evidence="2">
    <location>
        <begin position="499"/>
        <end position="508"/>
    </location>
</feature>
<evidence type="ECO:0000313" key="4">
    <source>
        <dbReference type="Proteomes" id="UP001164746"/>
    </source>
</evidence>
<reference evidence="3" key="1">
    <citation type="submission" date="2022-11" db="EMBL/GenBank/DDBJ databases">
        <title>Centuries of genome instability and evolution in soft-shell clam transmissible cancer (bioRxiv).</title>
        <authorList>
            <person name="Hart S.F.M."/>
            <person name="Yonemitsu M.A."/>
            <person name="Giersch R.M."/>
            <person name="Beal B.F."/>
            <person name="Arriagada G."/>
            <person name="Davis B.W."/>
            <person name="Ostrander E.A."/>
            <person name="Goff S.P."/>
            <person name="Metzger M.J."/>
        </authorList>
    </citation>
    <scope>NUCLEOTIDE SEQUENCE</scope>
    <source>
        <strain evidence="3">MELC-2E11</strain>
        <tissue evidence="3">Siphon/mantle</tissue>
    </source>
</reference>
<keyword evidence="1" id="KW-0175">Coiled coil</keyword>
<feature type="compositionally biased region" description="Basic residues" evidence="2">
    <location>
        <begin position="487"/>
        <end position="497"/>
    </location>
</feature>
<dbReference type="Proteomes" id="UP001164746">
    <property type="component" value="Chromosome 12"/>
</dbReference>
<feature type="compositionally biased region" description="Basic and acidic residues" evidence="2">
    <location>
        <begin position="388"/>
        <end position="400"/>
    </location>
</feature>
<dbReference type="InterPro" id="IPR007145">
    <property type="entry name" value="MAP65_Ase1_PRC1"/>
</dbReference>
<protein>
    <submittedName>
        <fullName evidence="3">PRC1-like protein</fullName>
    </submittedName>
</protein>
<dbReference type="PANTHER" id="PTHR19321">
    <property type="entry name" value="PROTEIN REGULATOR OF CYTOKINESIS 1 PRC1-RELATED"/>
    <property type="match status" value="1"/>
</dbReference>
<gene>
    <name evidence="3" type="ORF">MAR_016421</name>
</gene>
<feature type="compositionally biased region" description="Polar residues" evidence="2">
    <location>
        <begin position="466"/>
        <end position="481"/>
    </location>
</feature>
<feature type="coiled-coil region" evidence="1">
    <location>
        <begin position="52"/>
        <end position="79"/>
    </location>
</feature>
<sequence length="570" mass="65685">MESGNQQLLTSIQSALGKLYQIWDRIGIGKANQDERSTTVLKHVQGLLDDMVDEEEVLEKQIETRVSDLTEELAQLSKELQVSDFKPPTGLSILHKEKELRTKANSLRAEKKERQKILAKLRADDQALCDVLCMTPYYIPSGSTPTGEQLKELETHIHKLSMEKTRRYSTFIDRKKHISDLMLEMERSPETAFEQEVVVEDESRFVLSCDNMSALEALLSELQVEVKRCEAQKLANIQKFVDGIRHELETWWNKCYYSAKQRAEFKHFSDSDYTEYLLTVHEREVATVKEYYENNKGILQLVEQREALFHKMIEFEKRANDPNRFFSDRGGKLLLEEKERKSLMKQLPKVEQEVKDKILVWEKEHGRIFSVNGLPFITYIEKTWKDHEEQKQREKDEKQKAKTKQMNEEMLFGSKPSTPVKRRFQPTNTPTKTPKQRKVNDTTKTPGSTSRLQQSTVYHSPYRKMGTNTGPHSNRMASTSKLAPGSRNRRRSNRLARKVLGDRNDGTNESHVFSQTTISSVEPGGNGTLASTGSYQEFAGGLKPTVRPFCRSSLAPQGQSPIKSMDHHRL</sequence>
<feature type="compositionally biased region" description="Polar residues" evidence="2">
    <location>
        <begin position="509"/>
        <end position="520"/>
    </location>
</feature>
<feature type="region of interest" description="Disordered" evidence="2">
    <location>
        <begin position="388"/>
        <end position="532"/>
    </location>
</feature>
<dbReference type="Pfam" id="PF03999">
    <property type="entry name" value="MAP65_ASE1"/>
    <property type="match status" value="1"/>
</dbReference>
<organism evidence="3 4">
    <name type="scientific">Mya arenaria</name>
    <name type="common">Soft-shell clam</name>
    <dbReference type="NCBI Taxonomy" id="6604"/>
    <lineage>
        <taxon>Eukaryota</taxon>
        <taxon>Metazoa</taxon>
        <taxon>Spiralia</taxon>
        <taxon>Lophotrochozoa</taxon>
        <taxon>Mollusca</taxon>
        <taxon>Bivalvia</taxon>
        <taxon>Autobranchia</taxon>
        <taxon>Heteroconchia</taxon>
        <taxon>Euheterodonta</taxon>
        <taxon>Imparidentia</taxon>
        <taxon>Neoheterodontei</taxon>
        <taxon>Myida</taxon>
        <taxon>Myoidea</taxon>
        <taxon>Myidae</taxon>
        <taxon>Mya</taxon>
    </lineage>
</organism>
<dbReference type="EMBL" id="CP111023">
    <property type="protein sequence ID" value="WAR22447.1"/>
    <property type="molecule type" value="Genomic_DNA"/>
</dbReference>
<accession>A0ABY7FJX2</accession>
<feature type="compositionally biased region" description="Polar residues" evidence="2">
    <location>
        <begin position="442"/>
        <end position="458"/>
    </location>
</feature>
<name>A0ABY7FJX2_MYAAR</name>
<dbReference type="Gene3D" id="1.20.58.1520">
    <property type="match status" value="1"/>
</dbReference>
<evidence type="ECO:0000256" key="1">
    <source>
        <dbReference type="SAM" id="Coils"/>
    </source>
</evidence>
<dbReference type="PANTHER" id="PTHR19321:SF41">
    <property type="entry name" value="FASCETTO-RELATED"/>
    <property type="match status" value="1"/>
</dbReference>